<dbReference type="PANTHER" id="PTHR23159">
    <property type="entry name" value="CENTROSOMAL PROTEIN 2"/>
    <property type="match status" value="1"/>
</dbReference>
<feature type="compositionally biased region" description="Polar residues" evidence="2">
    <location>
        <begin position="144"/>
        <end position="163"/>
    </location>
</feature>
<keyword evidence="1" id="KW-0175">Coiled coil</keyword>
<feature type="compositionally biased region" description="Basic and acidic residues" evidence="2">
    <location>
        <begin position="868"/>
        <end position="886"/>
    </location>
</feature>
<feature type="compositionally biased region" description="Polar residues" evidence="2">
    <location>
        <begin position="1099"/>
        <end position="1114"/>
    </location>
</feature>
<organism evidence="3 4">
    <name type="scientific">Ambispora gerdemannii</name>
    <dbReference type="NCBI Taxonomy" id="144530"/>
    <lineage>
        <taxon>Eukaryota</taxon>
        <taxon>Fungi</taxon>
        <taxon>Fungi incertae sedis</taxon>
        <taxon>Mucoromycota</taxon>
        <taxon>Glomeromycotina</taxon>
        <taxon>Glomeromycetes</taxon>
        <taxon>Archaeosporales</taxon>
        <taxon>Ambisporaceae</taxon>
        <taxon>Ambispora</taxon>
    </lineage>
</organism>
<keyword evidence="4" id="KW-1185">Reference proteome</keyword>
<evidence type="ECO:0000256" key="1">
    <source>
        <dbReference type="SAM" id="Coils"/>
    </source>
</evidence>
<dbReference type="AlphaFoldDB" id="A0A9N9F8J1"/>
<feature type="region of interest" description="Disordered" evidence="2">
    <location>
        <begin position="868"/>
        <end position="909"/>
    </location>
</feature>
<evidence type="ECO:0000256" key="2">
    <source>
        <dbReference type="SAM" id="MobiDB-lite"/>
    </source>
</evidence>
<dbReference type="Proteomes" id="UP000789831">
    <property type="component" value="Unassembled WGS sequence"/>
</dbReference>
<feature type="compositionally biased region" description="Low complexity" evidence="2">
    <location>
        <begin position="1133"/>
        <end position="1146"/>
    </location>
</feature>
<reference evidence="3" key="1">
    <citation type="submission" date="2021-06" db="EMBL/GenBank/DDBJ databases">
        <authorList>
            <person name="Kallberg Y."/>
            <person name="Tangrot J."/>
            <person name="Rosling A."/>
        </authorList>
    </citation>
    <scope>NUCLEOTIDE SEQUENCE</scope>
    <source>
        <strain evidence="3">MT106</strain>
    </source>
</reference>
<feature type="compositionally biased region" description="Basic residues" evidence="2">
    <location>
        <begin position="1117"/>
        <end position="1131"/>
    </location>
</feature>
<dbReference type="OrthoDB" id="10582049at2759"/>
<sequence>MSLPTTKLKMSLSTKLKRKSMKIPKMTDPQVVKLPAAGSIAVDKLMSGEKKVEVEARAEQHMEQEEQLRELTTKPDVYQILPYADEDKSKCVVKYPSNDNKKEQHIAKSLDTLTGKGPTVRPEVNQEELEVFQKSFVRGNEQTLTTAASQSRGSNRGVLNNQFEFPLRDKNELSASSPSPRDKNELSAPSKTKDFSLSSFTIINSLFPLSTSKMPPSQDIIETSIDTADNNIHNNIDHNIANNNIEHNIAFNPTHFSESKFENGWYSDPEGMKKSVDSNLKSKVKRFQETKGKMPMDQSLTNSSNKNTAQYGFASNNFQTTIAAPVPFVEPTAQNSDAFFAKISSEVAARVESDMEHRLSKFFSDVKESLSHEINKLQNVLPSSYDEKRKEHEWINVEEARFEKIRDELTHVIKEHLTKREAKNLKNQHELQNTTNILDRHNKLQNQHEALQETFYQIQKQLIDYSELNSQFKDLQNEHKQSQNQLQSYLLRYQELQNKLHTVENELNQFRRENVELVSENAKLSEENQRNKLELLQQQELTNLGTEFSVELQRKDSSTAYLSLENDLNQARDEMLNLNREYEDKIMKLNDKCHTLTQENQTLLMEEELWLSKEAKWKETERAQQKEIHEKNYSWMVKEEAHRAKCQELENKIRELQLTLDKNKEIEKDRIRDNESSQKEIIQLRDQNSALEAKLARSSKRNREMEVQLSNFDPLIKHMEEEAVKLELELMCQRVEPNTEEVEKLRKLYSDQQSELENIEKESKENKKRIENLEMVCDQSRSELELVRKHNKELEEDLNTERNKNFDVARRIKQETDKLRITETEKNNLRQQLTKTDVDLKRLRDKVENLETKTAELSKVRSELNEVHSKLKDAETQKSRLQRENNKIPNLESEKSQLQNENKRLRGELDGEKTRIKTELDKLREADKEKAKMLEKINNLKNTEIEANRLRSELSELSNDKSLLQTDLRRVEAEKLQLKAEILRLTSLQQPQQQHPTTFFPSLSHINNYNSLPPPISQTTFTQQTPIVSQQPVSYNYLPNNNNISNNVQSEAIAMVIPTINSQTPFVNNFLPTTQGDAIPSINTADANPVIDERKDQLLSETNPAVKVNPQTPVNGRKSKSGSRNHSRKNSRQTNANNHNKNVNQKQKGRKLLNHENGSSSSATAATSTNNITANEPLNTAVRAKNTWKKGNLVNSAWWSEEKIIRN</sequence>
<gene>
    <name evidence="3" type="ORF">AGERDE_LOCUS5026</name>
</gene>
<evidence type="ECO:0000313" key="3">
    <source>
        <dbReference type="EMBL" id="CAG8516824.1"/>
    </source>
</evidence>
<proteinExistence type="predicted"/>
<comment type="caution">
    <text evidence="3">The sequence shown here is derived from an EMBL/GenBank/DDBJ whole genome shotgun (WGS) entry which is preliminary data.</text>
</comment>
<accession>A0A9N9F8J1</accession>
<feature type="region of interest" description="Disordered" evidence="2">
    <location>
        <begin position="1098"/>
        <end position="1178"/>
    </location>
</feature>
<dbReference type="PANTHER" id="PTHR23159:SF31">
    <property type="entry name" value="CENTROSOME-ASSOCIATED PROTEIN CEP250 ISOFORM X1"/>
    <property type="match status" value="1"/>
</dbReference>
<evidence type="ECO:0000313" key="4">
    <source>
        <dbReference type="Proteomes" id="UP000789831"/>
    </source>
</evidence>
<name>A0A9N9F8J1_9GLOM</name>
<feature type="coiled-coil region" evidence="1">
    <location>
        <begin position="441"/>
        <end position="606"/>
    </location>
</feature>
<feature type="region of interest" description="Disordered" evidence="2">
    <location>
        <begin position="144"/>
        <end position="191"/>
    </location>
</feature>
<feature type="compositionally biased region" description="Low complexity" evidence="2">
    <location>
        <begin position="1157"/>
        <end position="1175"/>
    </location>
</feature>
<dbReference type="EMBL" id="CAJVPL010000637">
    <property type="protein sequence ID" value="CAG8516824.1"/>
    <property type="molecule type" value="Genomic_DNA"/>
</dbReference>
<protein>
    <submittedName>
        <fullName evidence="3">1080_t:CDS:1</fullName>
    </submittedName>
</protein>